<accession>A0A0W7TQ67</accession>
<evidence type="ECO:0000313" key="2">
    <source>
        <dbReference type="EMBL" id="KUE75959.1"/>
    </source>
</evidence>
<dbReference type="EMBL" id="JXXK01000037">
    <property type="protein sequence ID" value="KJF38568.1"/>
    <property type="molecule type" value="Genomic_DNA"/>
</dbReference>
<name>A0A0D8IYF2_9FIRM</name>
<organism evidence="1 3">
    <name type="scientific">Ruthenibacterium lactatiformans</name>
    <dbReference type="NCBI Taxonomy" id="1550024"/>
    <lineage>
        <taxon>Bacteria</taxon>
        <taxon>Bacillati</taxon>
        <taxon>Bacillota</taxon>
        <taxon>Clostridia</taxon>
        <taxon>Eubacteriales</taxon>
        <taxon>Oscillospiraceae</taxon>
        <taxon>Ruthenibacterium</taxon>
    </lineage>
</organism>
<dbReference type="Proteomes" id="UP000053433">
    <property type="component" value="Unassembled WGS sequence"/>
</dbReference>
<reference evidence="2 4" key="2">
    <citation type="submission" date="2015-10" db="EMBL/GenBank/DDBJ databases">
        <title>A novel member of the family Ruminococcaceae isolated from human faeces.</title>
        <authorList>
            <person name="Shkoporov A.N."/>
            <person name="Chaplin A.V."/>
            <person name="Motuzova O.V."/>
            <person name="Kafarskaia L.I."/>
            <person name="Efimov B.A."/>
        </authorList>
    </citation>
    <scope>NUCLEOTIDE SEQUENCE [LARGE SCALE GENOMIC DNA]</scope>
    <source>
        <strain evidence="2 4">668</strain>
    </source>
</reference>
<proteinExistence type="predicted"/>
<evidence type="ECO:0000313" key="4">
    <source>
        <dbReference type="Proteomes" id="UP000053433"/>
    </source>
</evidence>
<dbReference type="EMBL" id="LMUA01000014">
    <property type="protein sequence ID" value="KUE75959.1"/>
    <property type="molecule type" value="Genomic_DNA"/>
</dbReference>
<protein>
    <recommendedName>
        <fullName evidence="5">Transposase DDE domain-containing protein</fullName>
    </recommendedName>
</protein>
<dbReference type="RefSeq" id="WP_050006431.1">
    <property type="nucleotide sequence ID" value="NZ_CAUBPW010000044.1"/>
</dbReference>
<dbReference type="Proteomes" id="UP000032483">
    <property type="component" value="Unassembled WGS sequence"/>
</dbReference>
<gene>
    <name evidence="2" type="ORF">ASJ35_11285</name>
    <name evidence="1" type="ORF">TQ39_17235</name>
</gene>
<reference evidence="1" key="1">
    <citation type="submission" date="2015-02" db="EMBL/GenBank/DDBJ databases">
        <title>A novel member of the family Ruminococcaceae isolated from human feces.</title>
        <authorList>
            <person name="Shkoporov A.N."/>
            <person name="Chaplin A.V."/>
            <person name="Motuzova O.V."/>
            <person name="Kafarskaia L.I."/>
            <person name="Khokhlova E.V."/>
            <person name="Efimov B.A."/>
        </authorList>
    </citation>
    <scope>NUCLEOTIDE SEQUENCE [LARGE SCALE GENOMIC DNA]</scope>
    <source>
        <strain evidence="1">585-1</strain>
    </source>
</reference>
<accession>A0A0D8IYF2</accession>
<evidence type="ECO:0008006" key="5">
    <source>
        <dbReference type="Google" id="ProtNLM"/>
    </source>
</evidence>
<evidence type="ECO:0000313" key="3">
    <source>
        <dbReference type="Proteomes" id="UP000032483"/>
    </source>
</evidence>
<comment type="caution">
    <text evidence="1">The sequence shown here is derived from an EMBL/GenBank/DDBJ whole genome shotgun (WGS) entry which is preliminary data.</text>
</comment>
<evidence type="ECO:0000313" key="1">
    <source>
        <dbReference type="EMBL" id="KJF38568.1"/>
    </source>
</evidence>
<sequence>MQDIFARMTLYNLASLLRLHASFMQLKGEYLYRVNDAFAAHIAREFLLGFVSTTKVESLITSFLLPVQPDQPKTRNMRVKRPVSFQYRAI</sequence>
<keyword evidence="3" id="KW-1185">Reference proteome</keyword>
<dbReference type="GeneID" id="42858286"/>
<dbReference type="AlphaFoldDB" id="A0A0D8IYF2"/>